<name>A0A291L9Y7_9CAUD</name>
<dbReference type="KEGG" id="vg:54982946"/>
<dbReference type="EMBL" id="MF663786">
    <property type="protein sequence ID" value="ATI15690.1"/>
    <property type="molecule type" value="Genomic_DNA"/>
</dbReference>
<evidence type="ECO:0000313" key="2">
    <source>
        <dbReference type="Proteomes" id="UP000228765"/>
    </source>
</evidence>
<proteinExistence type="predicted"/>
<evidence type="ECO:0000313" key="1">
    <source>
        <dbReference type="EMBL" id="ATI15690.1"/>
    </source>
</evidence>
<dbReference type="GeneID" id="54982946"/>
<organism evidence="1 2">
    <name type="scientific">Bordetella phage vB_BbrM_PHB04</name>
    <dbReference type="NCBI Taxonomy" id="2029657"/>
    <lineage>
        <taxon>Viruses</taxon>
        <taxon>Duplodnaviria</taxon>
        <taxon>Heunggongvirae</taxon>
        <taxon>Uroviricota</taxon>
        <taxon>Caudoviricetes</taxon>
        <taxon>Phabquatrovirus</taxon>
        <taxon>Phabquatrovirus PHB04</taxon>
    </lineage>
</organism>
<keyword evidence="2" id="KW-1185">Reference proteome</keyword>
<dbReference type="RefSeq" id="YP_009792738.1">
    <property type="nucleotide sequence ID" value="NC_047861.1"/>
</dbReference>
<dbReference type="Proteomes" id="UP000228765">
    <property type="component" value="Segment"/>
</dbReference>
<reference evidence="1 2" key="1">
    <citation type="submission" date="2017-08" db="EMBL/GenBank/DDBJ databases">
        <title>Complete genome sequence of a novel bacteriophage infecting Bordetella bronchiseptica.</title>
        <authorList>
            <person name="Chen Y."/>
            <person name="Song J."/>
            <person name="Wu B."/>
        </authorList>
    </citation>
    <scope>NUCLEOTIDE SEQUENCE [LARGE SCALE GENOMIC DNA]</scope>
</reference>
<protein>
    <submittedName>
        <fullName evidence="1">Uncharacterized protein</fullName>
    </submittedName>
</protein>
<sequence>MVEYFKIEGAPGQYFRCDRYSATLSVTSCAGMWRKANHEGSEQQFKCRVCPLGAVHAGETAASMSPLKGTTICGRCHRIAARLIRGHVCVSCYNREREVRIGKNAKGAKPVKVRPLSRRRIYYLEGGEPKRLELDLSAATDELIVATLRDADRHARFSFRGEIRGAPSQLRLW</sequence>
<accession>A0A291L9Y7</accession>